<reference evidence="3" key="1">
    <citation type="submission" date="2022-11" db="UniProtKB">
        <authorList>
            <consortium name="WormBaseParasite"/>
        </authorList>
    </citation>
    <scope>IDENTIFICATION</scope>
</reference>
<protein>
    <submittedName>
        <fullName evidence="3">Uncharacterized protein</fullName>
    </submittedName>
</protein>
<dbReference type="AlphaFoldDB" id="A0A915EKE3"/>
<dbReference type="WBParaSite" id="jg6872">
    <property type="protein sequence ID" value="jg6872"/>
    <property type="gene ID" value="jg6872"/>
</dbReference>
<name>A0A915EKE3_9BILA</name>
<evidence type="ECO:0000313" key="3">
    <source>
        <dbReference type="WBParaSite" id="jg6872"/>
    </source>
</evidence>
<dbReference type="Proteomes" id="UP000887574">
    <property type="component" value="Unplaced"/>
</dbReference>
<proteinExistence type="predicted"/>
<organism evidence="2 3">
    <name type="scientific">Ditylenchus dipsaci</name>
    <dbReference type="NCBI Taxonomy" id="166011"/>
    <lineage>
        <taxon>Eukaryota</taxon>
        <taxon>Metazoa</taxon>
        <taxon>Ecdysozoa</taxon>
        <taxon>Nematoda</taxon>
        <taxon>Chromadorea</taxon>
        <taxon>Rhabditida</taxon>
        <taxon>Tylenchina</taxon>
        <taxon>Tylenchomorpha</taxon>
        <taxon>Sphaerularioidea</taxon>
        <taxon>Anguinidae</taxon>
        <taxon>Anguininae</taxon>
        <taxon>Ditylenchus</taxon>
    </lineage>
</organism>
<feature type="region of interest" description="Disordered" evidence="1">
    <location>
        <begin position="50"/>
        <end position="71"/>
    </location>
</feature>
<keyword evidence="2" id="KW-1185">Reference proteome</keyword>
<evidence type="ECO:0000256" key="1">
    <source>
        <dbReference type="SAM" id="MobiDB-lite"/>
    </source>
</evidence>
<accession>A0A915EKE3</accession>
<sequence length="167" mass="18847">MLQAKWVHYDRMNYLDTSLDVRESHSSTLNTVSSGKGNFDIVERDEIEVKSDELSEKSEVPPHRQRSKRMDAETLVLPKKKLKPVDSLDATIESLAESSIIAFADTGDENNGPWRTIVAPLLAMPQQQPMMRRCTAPGKEDRQKLVDYYTNVGAVEWQDAAIGNNEI</sequence>
<evidence type="ECO:0000313" key="2">
    <source>
        <dbReference type="Proteomes" id="UP000887574"/>
    </source>
</evidence>